<feature type="compositionally biased region" description="Low complexity" evidence="2">
    <location>
        <begin position="438"/>
        <end position="455"/>
    </location>
</feature>
<feature type="coiled-coil region" evidence="1">
    <location>
        <begin position="687"/>
        <end position="813"/>
    </location>
</feature>
<feature type="region of interest" description="Disordered" evidence="2">
    <location>
        <begin position="307"/>
        <end position="357"/>
    </location>
</feature>
<dbReference type="EMBL" id="NEDP02000770">
    <property type="protein sequence ID" value="OWF55067.1"/>
    <property type="molecule type" value="Genomic_DNA"/>
</dbReference>
<keyword evidence="1" id="KW-0175">Coiled coil</keyword>
<feature type="region of interest" description="Disordered" evidence="2">
    <location>
        <begin position="470"/>
        <end position="527"/>
    </location>
</feature>
<name>A0A210R265_MIZYE</name>
<feature type="compositionally biased region" description="Polar residues" evidence="2">
    <location>
        <begin position="378"/>
        <end position="426"/>
    </location>
</feature>
<dbReference type="OrthoDB" id="5583482at2759"/>
<evidence type="ECO:0000313" key="3">
    <source>
        <dbReference type="EMBL" id="OWF55067.1"/>
    </source>
</evidence>
<feature type="region of interest" description="Disordered" evidence="2">
    <location>
        <begin position="226"/>
        <end position="280"/>
    </location>
</feature>
<feature type="compositionally biased region" description="Polar residues" evidence="2">
    <location>
        <begin position="336"/>
        <end position="357"/>
    </location>
</feature>
<dbReference type="GO" id="GO:0005802">
    <property type="term" value="C:trans-Golgi network"/>
    <property type="evidence" value="ECO:0007669"/>
    <property type="project" value="TreeGrafter"/>
</dbReference>
<feature type="compositionally biased region" description="Basic and acidic residues" evidence="2">
    <location>
        <begin position="470"/>
        <end position="485"/>
    </location>
</feature>
<dbReference type="STRING" id="6573.A0A210R265"/>
<feature type="compositionally biased region" description="Basic and acidic residues" evidence="2">
    <location>
        <begin position="495"/>
        <end position="525"/>
    </location>
</feature>
<organism evidence="3 4">
    <name type="scientific">Mizuhopecten yessoensis</name>
    <name type="common">Japanese scallop</name>
    <name type="synonym">Patinopecten yessoensis</name>
    <dbReference type="NCBI Taxonomy" id="6573"/>
    <lineage>
        <taxon>Eukaryota</taxon>
        <taxon>Metazoa</taxon>
        <taxon>Spiralia</taxon>
        <taxon>Lophotrochozoa</taxon>
        <taxon>Mollusca</taxon>
        <taxon>Bivalvia</taxon>
        <taxon>Autobranchia</taxon>
        <taxon>Pteriomorphia</taxon>
        <taxon>Pectinida</taxon>
        <taxon>Pectinoidea</taxon>
        <taxon>Pectinidae</taxon>
        <taxon>Mizuhopecten</taxon>
    </lineage>
</organism>
<sequence length="1355" mass="152184">MSSVDKENEDVTENPHPEDEAESDLNLPEGAEGQYGIEDGAEGQGRNEAESEDSIEEGTEAELEAEDEALAHQAVARPVESASSQDERSNTEAGEEADSDSETEDFVMQTAEGASLVEGQESRNYEGGGDNPEQDMHSGNSTGAEGNVDIPTQHEQSCDLAEADVGVINVKGNLGDRDMETESDRHLVDSDVSCRTKEDNLGEKKISMVESGEDLVEADTKMVSESVEADSDMTCGNENITDQDLPESSASALNSERPRLSEEACRKMDDEEESVSVKEDVTEDASNILLEDELGSVHDKQVLHIKKTLHRGESGESWEPECDQDSDEMRGPIESPDSNSQSNVCESQSPINHLNQEPSVTCERIELVVTEDSVLQESTVETSNHQGLAVCPQNQHSSQRVSDSNSSMSTVPEVTGNGECSASQGIDQRLSHDTNKGNNSVCDDTVNTDTNTGNNNSICIARDIHEKHSSEDSHASHKYNDEDCSRLSTDSPSSDADRGTQKGNNSDRDKADNSKKSSSDKHLDYRPNISKQLKEATQQNCDMVKPCLPSKVGTVDDDLLDELESELTNQNPERSAVGIIDPDLTLTLDSESGDATPTGRLSPVLPNGFVHVGVHSKLVQKLQALQQEIKRSKGHIQKEQKETQRWKSHAEDCEDQMGTAIRERDSYLRELKTAKEHNADDLYIPQIKELEFTIAQQQNEIRSMRDKLASHDAAAKKCITGLQTEMKHRVNQVTKMYEEANKDKADMVVKYAQAEKNFMGAHKAVERLEVKVRELTRERESLNNKVKDAKVERKRLQTELDAKTSETQSLAKELEKEKELLVSLDVRIKWSQNKLKTELESHKETKVVLDKTNQKLKEAKEETEQIRRNCQEIVKTYQESEEIKSNNLDNKLKIKESELLHQQQQKTSQEEAYHAACKEIEQLKGKQTELAADLGTFRDKCAQMKADLHQNEDTMNKYTAMLQRQKKENKDLQTRIEQLVPLQSDLKRAQTTIKSLDAEIAELKISSKDLRIESEACYKRETEKLELTEKLSAKNAELQSENTLLQNKNLNLSSEVQSLRVEVQSLDSRVKDLTHDLTEEQRLRQGEVTQLTTRLAEKTKAADEMSRRIEDEKDEIKTLKRKHTNNVKDLTRQLQQAKKRLEAVEMNGERDTTSMGSRTSSNGSLNTMSDTHNGSSLSNIQGVPAVRHYSPQEQEYPVITEQVEPDRQLLIERIVKLQRSHARKNEKIEFMDDHISQLIEEIHKKTKIIQSYALREESGTLTPEAMDVHKAKISKKHSIMGSLYSSHQNDGTMTLDLSLEINKKLQAVLEDTLLKNITLKESLDTLGEEISRLSQENRQLQLSTQTTQTRKKPAR</sequence>
<gene>
    <name evidence="3" type="ORF">KP79_PYT17050</name>
</gene>
<proteinExistence type="predicted"/>
<protein>
    <recommendedName>
        <fullName evidence="5">Coiled-coil domain-containing protein 186</fullName>
    </recommendedName>
</protein>
<dbReference type="GO" id="GO:0099518">
    <property type="term" value="P:vesicle cytoskeletal trafficking"/>
    <property type="evidence" value="ECO:0007669"/>
    <property type="project" value="TreeGrafter"/>
</dbReference>
<feature type="coiled-coil region" evidence="1">
    <location>
        <begin position="842"/>
        <end position="876"/>
    </location>
</feature>
<feature type="coiled-coil region" evidence="1">
    <location>
        <begin position="615"/>
        <end position="656"/>
    </location>
</feature>
<feature type="compositionally biased region" description="Acidic residues" evidence="2">
    <location>
        <begin position="316"/>
        <end position="326"/>
    </location>
</feature>
<evidence type="ECO:0000256" key="2">
    <source>
        <dbReference type="SAM" id="MobiDB-lite"/>
    </source>
</evidence>
<reference evidence="3 4" key="1">
    <citation type="journal article" date="2017" name="Nat. Ecol. Evol.">
        <title>Scallop genome provides insights into evolution of bilaterian karyotype and development.</title>
        <authorList>
            <person name="Wang S."/>
            <person name="Zhang J."/>
            <person name="Jiao W."/>
            <person name="Li J."/>
            <person name="Xun X."/>
            <person name="Sun Y."/>
            <person name="Guo X."/>
            <person name="Huan P."/>
            <person name="Dong B."/>
            <person name="Zhang L."/>
            <person name="Hu X."/>
            <person name="Sun X."/>
            <person name="Wang J."/>
            <person name="Zhao C."/>
            <person name="Wang Y."/>
            <person name="Wang D."/>
            <person name="Huang X."/>
            <person name="Wang R."/>
            <person name="Lv J."/>
            <person name="Li Y."/>
            <person name="Zhang Z."/>
            <person name="Liu B."/>
            <person name="Lu W."/>
            <person name="Hui Y."/>
            <person name="Liang J."/>
            <person name="Zhou Z."/>
            <person name="Hou R."/>
            <person name="Li X."/>
            <person name="Liu Y."/>
            <person name="Li H."/>
            <person name="Ning X."/>
            <person name="Lin Y."/>
            <person name="Zhao L."/>
            <person name="Xing Q."/>
            <person name="Dou J."/>
            <person name="Li Y."/>
            <person name="Mao J."/>
            <person name="Guo H."/>
            <person name="Dou H."/>
            <person name="Li T."/>
            <person name="Mu C."/>
            <person name="Jiang W."/>
            <person name="Fu Q."/>
            <person name="Fu X."/>
            <person name="Miao Y."/>
            <person name="Liu J."/>
            <person name="Yu Q."/>
            <person name="Li R."/>
            <person name="Liao H."/>
            <person name="Li X."/>
            <person name="Kong Y."/>
            <person name="Jiang Z."/>
            <person name="Chourrout D."/>
            <person name="Li R."/>
            <person name="Bao Z."/>
        </authorList>
    </citation>
    <scope>NUCLEOTIDE SEQUENCE [LARGE SCALE GENOMIC DNA]</scope>
    <source>
        <strain evidence="3 4">PY_sf001</strain>
    </source>
</reference>
<feature type="compositionally biased region" description="Basic and acidic residues" evidence="2">
    <location>
        <begin position="256"/>
        <end position="280"/>
    </location>
</feature>
<feature type="compositionally biased region" description="Polar residues" evidence="2">
    <location>
        <begin position="1153"/>
        <end position="1176"/>
    </location>
</feature>
<dbReference type="PANTHER" id="PTHR18911:SF5">
    <property type="entry name" value="COILED-COIL DOMAIN-CONTAINING PROTEIN 186"/>
    <property type="match status" value="1"/>
</dbReference>
<evidence type="ECO:0008006" key="5">
    <source>
        <dbReference type="Google" id="ProtNLM"/>
    </source>
</evidence>
<evidence type="ECO:0000313" key="4">
    <source>
        <dbReference type="Proteomes" id="UP000242188"/>
    </source>
</evidence>
<accession>A0A210R265</accession>
<feature type="compositionally biased region" description="Acidic residues" evidence="2">
    <location>
        <begin position="93"/>
        <end position="105"/>
    </location>
</feature>
<dbReference type="GO" id="GO:0031267">
    <property type="term" value="F:small GTPase binding"/>
    <property type="evidence" value="ECO:0007669"/>
    <property type="project" value="TreeGrafter"/>
</dbReference>
<comment type="caution">
    <text evidence="3">The sequence shown here is derived from an EMBL/GenBank/DDBJ whole genome shotgun (WGS) entry which is preliminary data.</text>
</comment>
<evidence type="ECO:0000256" key="1">
    <source>
        <dbReference type="SAM" id="Coils"/>
    </source>
</evidence>
<dbReference type="InterPro" id="IPR038830">
    <property type="entry name" value="CCDC186"/>
</dbReference>
<feature type="region of interest" description="Disordered" evidence="2">
    <location>
        <begin position="1146"/>
        <end position="1176"/>
    </location>
</feature>
<feature type="compositionally biased region" description="Polar residues" evidence="2">
    <location>
        <begin position="234"/>
        <end position="254"/>
    </location>
</feature>
<feature type="compositionally biased region" description="Acidic residues" evidence="2">
    <location>
        <begin position="50"/>
        <end position="68"/>
    </location>
</feature>
<dbReference type="PANTHER" id="PTHR18911">
    <property type="entry name" value="CTCL TUMOR ANTIGEN HD-CL-01"/>
    <property type="match status" value="1"/>
</dbReference>
<feature type="region of interest" description="Disordered" evidence="2">
    <location>
        <begin position="378"/>
        <end position="455"/>
    </location>
</feature>
<feature type="region of interest" description="Disordered" evidence="2">
    <location>
        <begin position="1"/>
        <end position="161"/>
    </location>
</feature>
<keyword evidence="4" id="KW-1185">Reference proteome</keyword>
<feature type="coiled-coil region" evidence="1">
    <location>
        <begin position="1316"/>
        <end position="1343"/>
    </location>
</feature>
<dbReference type="Proteomes" id="UP000242188">
    <property type="component" value="Unassembled WGS sequence"/>
</dbReference>